<evidence type="ECO:0000313" key="3">
    <source>
        <dbReference type="Proteomes" id="UP000738349"/>
    </source>
</evidence>
<feature type="chain" id="PRO_5040203230" evidence="1">
    <location>
        <begin position="23"/>
        <end position="344"/>
    </location>
</feature>
<accession>A0A9P9FMS7</accession>
<sequence length="344" mass="37401">MLSYLLLLPAALTLASPTGINARDDTDSPSELLLRYHYESGSNQTEFTLSTLDKSDYYAHACDNSFGIAGKTVTINVDERGSGHIAVDSKKYKVVGDREMSGGISCTKMYNQKSTVVECSIPWRDSFNNWSVLSADEVEECFSEESAVRRRSLPSAFSSRIASSHFGADSSSALDLDKRQGGCPYSVFYDTRLIGDGDPHQDYLHKQVGPSQTCAQRGTCFVGVGEEVSITVSAELGTGGGPTGWITGGFSVSQTKSSSTERGCYGEAGDTVCQWSKTHHTAYTVETKKYVQSRSCGTRVDEESGPYVIRSPNDNSIAIEWYCVLNTCRGDGDRYWELGRSGGP</sequence>
<proteinExistence type="predicted"/>
<evidence type="ECO:0000256" key="1">
    <source>
        <dbReference type="SAM" id="SignalP"/>
    </source>
</evidence>
<protein>
    <submittedName>
        <fullName evidence="2">Uncharacterized protein</fullName>
    </submittedName>
</protein>
<keyword evidence="3" id="KW-1185">Reference proteome</keyword>
<feature type="signal peptide" evidence="1">
    <location>
        <begin position="1"/>
        <end position="22"/>
    </location>
</feature>
<keyword evidence="1" id="KW-0732">Signal</keyword>
<dbReference type="Proteomes" id="UP000738349">
    <property type="component" value="Unassembled WGS sequence"/>
</dbReference>
<dbReference type="OrthoDB" id="3641682at2759"/>
<evidence type="ECO:0000313" key="2">
    <source>
        <dbReference type="EMBL" id="KAH7165851.1"/>
    </source>
</evidence>
<organism evidence="2 3">
    <name type="scientific">Dactylonectria macrodidyma</name>
    <dbReference type="NCBI Taxonomy" id="307937"/>
    <lineage>
        <taxon>Eukaryota</taxon>
        <taxon>Fungi</taxon>
        <taxon>Dikarya</taxon>
        <taxon>Ascomycota</taxon>
        <taxon>Pezizomycotina</taxon>
        <taxon>Sordariomycetes</taxon>
        <taxon>Hypocreomycetidae</taxon>
        <taxon>Hypocreales</taxon>
        <taxon>Nectriaceae</taxon>
        <taxon>Dactylonectria</taxon>
    </lineage>
</organism>
<comment type="caution">
    <text evidence="2">The sequence shown here is derived from an EMBL/GenBank/DDBJ whole genome shotgun (WGS) entry which is preliminary data.</text>
</comment>
<dbReference type="EMBL" id="JAGMUV010000003">
    <property type="protein sequence ID" value="KAH7165851.1"/>
    <property type="molecule type" value="Genomic_DNA"/>
</dbReference>
<dbReference type="AlphaFoldDB" id="A0A9P9FMS7"/>
<gene>
    <name evidence="2" type="ORF">EDB81DRAFT_917989</name>
</gene>
<reference evidence="2" key="1">
    <citation type="journal article" date="2021" name="Nat. Commun.">
        <title>Genetic determinants of endophytism in the Arabidopsis root mycobiome.</title>
        <authorList>
            <person name="Mesny F."/>
            <person name="Miyauchi S."/>
            <person name="Thiergart T."/>
            <person name="Pickel B."/>
            <person name="Atanasova L."/>
            <person name="Karlsson M."/>
            <person name="Huettel B."/>
            <person name="Barry K.W."/>
            <person name="Haridas S."/>
            <person name="Chen C."/>
            <person name="Bauer D."/>
            <person name="Andreopoulos W."/>
            <person name="Pangilinan J."/>
            <person name="LaButti K."/>
            <person name="Riley R."/>
            <person name="Lipzen A."/>
            <person name="Clum A."/>
            <person name="Drula E."/>
            <person name="Henrissat B."/>
            <person name="Kohler A."/>
            <person name="Grigoriev I.V."/>
            <person name="Martin F.M."/>
            <person name="Hacquard S."/>
        </authorList>
    </citation>
    <scope>NUCLEOTIDE SEQUENCE</scope>
    <source>
        <strain evidence="2">MPI-CAGE-AT-0147</strain>
    </source>
</reference>
<name>A0A9P9FMS7_9HYPO</name>